<evidence type="ECO:0000256" key="4">
    <source>
        <dbReference type="ARBA" id="ARBA00022960"/>
    </source>
</evidence>
<dbReference type="EMBL" id="JAAKDE010000012">
    <property type="protein sequence ID" value="MBA2133125.1"/>
    <property type="molecule type" value="Genomic_DNA"/>
</dbReference>
<dbReference type="Proteomes" id="UP000657177">
    <property type="component" value="Unassembled WGS sequence"/>
</dbReference>
<dbReference type="GO" id="GO:0008360">
    <property type="term" value="P:regulation of cell shape"/>
    <property type="evidence" value="ECO:0007669"/>
    <property type="project" value="UniProtKB-UniRule"/>
</dbReference>
<evidence type="ECO:0000256" key="1">
    <source>
        <dbReference type="ARBA" id="ARBA00004651"/>
    </source>
</evidence>
<dbReference type="AlphaFoldDB" id="A0A8J6I033"/>
<feature type="transmembrane region" description="Helical" evidence="9">
    <location>
        <begin position="304"/>
        <end position="325"/>
    </location>
</feature>
<keyword evidence="3 9" id="KW-0812">Transmembrane</keyword>
<evidence type="ECO:0000256" key="8">
    <source>
        <dbReference type="PIRNR" id="PIRNR002869"/>
    </source>
</evidence>
<keyword evidence="5 8" id="KW-0573">Peptidoglycan synthesis</keyword>
<evidence type="ECO:0000256" key="3">
    <source>
        <dbReference type="ARBA" id="ARBA00022692"/>
    </source>
</evidence>
<evidence type="ECO:0000313" key="10">
    <source>
        <dbReference type="EMBL" id="MBA2133125.1"/>
    </source>
</evidence>
<keyword evidence="7 8" id="KW-0472">Membrane</keyword>
<comment type="function">
    <text evidence="8">Involved in peptidoglycan biosynthesis. Transports lipid-linked peptidoglycan precursors from the inner to the outer leaflet of the cytoplasmic membrane.</text>
</comment>
<feature type="transmembrane region" description="Helical" evidence="9">
    <location>
        <begin position="44"/>
        <end position="69"/>
    </location>
</feature>
<dbReference type="GO" id="GO:0034204">
    <property type="term" value="P:lipid translocation"/>
    <property type="evidence" value="ECO:0007669"/>
    <property type="project" value="TreeGrafter"/>
</dbReference>
<gene>
    <name evidence="10" type="primary">murJ</name>
    <name evidence="10" type="ORF">G5B42_06160</name>
</gene>
<feature type="transmembrane region" description="Helical" evidence="9">
    <location>
        <begin position="440"/>
        <end position="460"/>
    </location>
</feature>
<evidence type="ECO:0000313" key="11">
    <source>
        <dbReference type="Proteomes" id="UP000657177"/>
    </source>
</evidence>
<keyword evidence="11" id="KW-1185">Reference proteome</keyword>
<dbReference type="GO" id="GO:0005886">
    <property type="term" value="C:plasma membrane"/>
    <property type="evidence" value="ECO:0007669"/>
    <property type="project" value="UniProtKB-SubCell"/>
</dbReference>
<dbReference type="GO" id="GO:0071555">
    <property type="term" value="P:cell wall organization"/>
    <property type="evidence" value="ECO:0007669"/>
    <property type="project" value="UniProtKB-UniRule"/>
</dbReference>
<feature type="transmembrane region" description="Helical" evidence="9">
    <location>
        <begin position="12"/>
        <end position="32"/>
    </location>
</feature>
<comment type="subcellular location">
    <subcellularLocation>
        <location evidence="1">Cell membrane</location>
        <topology evidence="1">Multi-pass membrane protein</topology>
    </subcellularLocation>
</comment>
<feature type="transmembrane region" description="Helical" evidence="9">
    <location>
        <begin position="398"/>
        <end position="420"/>
    </location>
</feature>
<feature type="transmembrane region" description="Helical" evidence="9">
    <location>
        <begin position="89"/>
        <end position="108"/>
    </location>
</feature>
<name>A0A8J6I033_9FIRM</name>
<keyword evidence="4 8" id="KW-0133">Cell shape</keyword>
<reference evidence="10" key="1">
    <citation type="submission" date="2020-06" db="EMBL/GenBank/DDBJ databases">
        <title>Novel chitinolytic bacterium.</title>
        <authorList>
            <person name="Ungkulpasvich U."/>
            <person name="Kosugi A."/>
            <person name="Uke A."/>
        </authorList>
    </citation>
    <scope>NUCLEOTIDE SEQUENCE</scope>
    <source>
        <strain evidence="10">UUS1-1</strain>
    </source>
</reference>
<dbReference type="PANTHER" id="PTHR47019:SF1">
    <property type="entry name" value="LIPID II FLIPPASE MURJ"/>
    <property type="match status" value="1"/>
</dbReference>
<evidence type="ECO:0000256" key="6">
    <source>
        <dbReference type="ARBA" id="ARBA00022989"/>
    </source>
</evidence>
<dbReference type="InterPro" id="IPR051050">
    <property type="entry name" value="Lipid_II_flippase_MurJ/MviN"/>
</dbReference>
<dbReference type="PANTHER" id="PTHR47019">
    <property type="entry name" value="LIPID II FLIPPASE MURJ"/>
    <property type="match status" value="1"/>
</dbReference>
<organism evidence="10 11">
    <name type="scientific">Capillibacterium thermochitinicola</name>
    <dbReference type="NCBI Taxonomy" id="2699427"/>
    <lineage>
        <taxon>Bacteria</taxon>
        <taxon>Bacillati</taxon>
        <taxon>Bacillota</taxon>
        <taxon>Capillibacterium</taxon>
    </lineage>
</organism>
<feature type="transmembrane region" description="Helical" evidence="9">
    <location>
        <begin position="222"/>
        <end position="243"/>
    </location>
</feature>
<feature type="transmembrane region" description="Helical" evidence="9">
    <location>
        <begin position="115"/>
        <end position="135"/>
    </location>
</feature>
<keyword evidence="6 9" id="KW-1133">Transmembrane helix</keyword>
<dbReference type="GO" id="GO:0009252">
    <property type="term" value="P:peptidoglycan biosynthetic process"/>
    <property type="evidence" value="ECO:0007669"/>
    <property type="project" value="UniProtKB-UniRule"/>
</dbReference>
<dbReference type="Pfam" id="PF03023">
    <property type="entry name" value="MurJ"/>
    <property type="match status" value="1"/>
</dbReference>
<sequence>MPRLLFRTLCTIFWWGGALSAAFIPLFSEYLAKGEETEGWKMASTFLNVTIILLACFSLLGMVFARQLAPLQAYQMKEGKLELLVELTRMMFPAVFFTALAGLMGGVLNSYQRFFIPAFGPILYNVGIILGAWFLGPRFGIKGMAFGVVAGAITNFLTQAFAVKKISGYNPFYINLQHPGYKKMIRLMVPAILGLSATQLNIWVTTNMASALPEGSITYLRLAQRLVLLPLGIFASAVSTAFFPTLSQLTAVGKWTEFKENLILGIRVILFITIPSAFGFISMRTEIIRLLYERGEFTPLQSELTAYALFFYSLGLFAHGVIQILPRGFYALKDTVTPVKVSLVTVLLSIGLNFLFLKYTPLQHGGLALSFSLMGVANMLLSFFLLRRKVGGLRSGKLIKTGLQSILAGLGMSVVIRLFLPFWNRFLAGMGLTVNLFRLLQVMGGIGIGVIFYLALAAVLRMEEVKLIEKIIRKNG</sequence>
<feature type="transmembrane region" description="Helical" evidence="9">
    <location>
        <begin position="264"/>
        <end position="284"/>
    </location>
</feature>
<feature type="transmembrane region" description="Helical" evidence="9">
    <location>
        <begin position="337"/>
        <end position="356"/>
    </location>
</feature>
<dbReference type="PIRSF" id="PIRSF002869">
    <property type="entry name" value="MviN"/>
    <property type="match status" value="1"/>
</dbReference>
<dbReference type="InterPro" id="IPR004268">
    <property type="entry name" value="MurJ"/>
</dbReference>
<accession>A0A8J6I033</accession>
<comment type="caution">
    <text evidence="10">The sequence shown here is derived from an EMBL/GenBank/DDBJ whole genome shotgun (WGS) entry which is preliminary data.</text>
</comment>
<protein>
    <recommendedName>
        <fullName evidence="8">Lipid II flippase</fullName>
    </recommendedName>
</protein>
<evidence type="ECO:0000256" key="7">
    <source>
        <dbReference type="ARBA" id="ARBA00023136"/>
    </source>
</evidence>
<dbReference type="PRINTS" id="PR01806">
    <property type="entry name" value="VIRFACTRMVIN"/>
</dbReference>
<feature type="transmembrane region" description="Helical" evidence="9">
    <location>
        <begin position="368"/>
        <end position="386"/>
    </location>
</feature>
<keyword evidence="8" id="KW-0813">Transport</keyword>
<feature type="transmembrane region" description="Helical" evidence="9">
    <location>
        <begin position="184"/>
        <end position="202"/>
    </location>
</feature>
<evidence type="ECO:0000256" key="2">
    <source>
        <dbReference type="ARBA" id="ARBA00022475"/>
    </source>
</evidence>
<proteinExistence type="inferred from homology"/>
<comment type="similarity">
    <text evidence="8">Belongs to the MurJ/MviN family.</text>
</comment>
<keyword evidence="2 8" id="KW-1003">Cell membrane</keyword>
<feature type="transmembrane region" description="Helical" evidence="9">
    <location>
        <begin position="141"/>
        <end position="163"/>
    </location>
</feature>
<evidence type="ECO:0000256" key="5">
    <source>
        <dbReference type="ARBA" id="ARBA00022984"/>
    </source>
</evidence>
<keyword evidence="8" id="KW-0961">Cell wall biogenesis/degradation</keyword>
<dbReference type="CDD" id="cd13123">
    <property type="entry name" value="MATE_MurJ_like"/>
    <property type="match status" value="1"/>
</dbReference>
<dbReference type="NCBIfam" id="TIGR01695">
    <property type="entry name" value="murJ_mviN"/>
    <property type="match status" value="1"/>
</dbReference>
<dbReference type="GO" id="GO:0015648">
    <property type="term" value="F:lipid-linked peptidoglycan transporter activity"/>
    <property type="evidence" value="ECO:0007669"/>
    <property type="project" value="UniProtKB-UniRule"/>
</dbReference>
<evidence type="ECO:0000256" key="9">
    <source>
        <dbReference type="SAM" id="Phobius"/>
    </source>
</evidence>